<dbReference type="SUPFAM" id="SSF56112">
    <property type="entry name" value="Protein kinase-like (PK-like)"/>
    <property type="match status" value="1"/>
</dbReference>
<keyword evidence="11 19" id="KW-1133">Transmembrane helix</keyword>
<dbReference type="SMART" id="SM00108">
    <property type="entry name" value="B_lectin"/>
    <property type="match status" value="1"/>
</dbReference>
<comment type="catalytic activity">
    <reaction evidence="17 18">
        <text>L-seryl-[protein] + ATP = O-phospho-L-seryl-[protein] + ADP + H(+)</text>
        <dbReference type="Rhea" id="RHEA:17989"/>
        <dbReference type="Rhea" id="RHEA-COMP:9863"/>
        <dbReference type="Rhea" id="RHEA-COMP:11604"/>
        <dbReference type="ChEBI" id="CHEBI:15378"/>
        <dbReference type="ChEBI" id="CHEBI:29999"/>
        <dbReference type="ChEBI" id="CHEBI:30616"/>
        <dbReference type="ChEBI" id="CHEBI:83421"/>
        <dbReference type="ChEBI" id="CHEBI:456216"/>
        <dbReference type="EC" id="2.7.11.1"/>
    </reaction>
</comment>
<evidence type="ECO:0000256" key="4">
    <source>
        <dbReference type="ARBA" id="ARBA00022679"/>
    </source>
</evidence>
<dbReference type="FunFam" id="3.30.200.20:FF:000330">
    <property type="entry name" value="G-type lectin S-receptor-like serine/threonine-protein kinase At4g03230"/>
    <property type="match status" value="1"/>
</dbReference>
<evidence type="ECO:0000256" key="7">
    <source>
        <dbReference type="ARBA" id="ARBA00022734"/>
    </source>
</evidence>
<dbReference type="PIRSF" id="PIRSF000641">
    <property type="entry name" value="SRK"/>
    <property type="match status" value="1"/>
</dbReference>
<dbReference type="InterPro" id="IPR036426">
    <property type="entry name" value="Bulb-type_lectin_dom_sf"/>
</dbReference>
<keyword evidence="9 18" id="KW-0418">Kinase</keyword>
<accession>A0A2P5E4N1</accession>
<evidence type="ECO:0000259" key="21">
    <source>
        <dbReference type="PROSITE" id="PS50011"/>
    </source>
</evidence>
<dbReference type="GO" id="GO:0106310">
    <property type="term" value="F:protein serine kinase activity"/>
    <property type="evidence" value="ECO:0007669"/>
    <property type="project" value="RHEA"/>
</dbReference>
<dbReference type="Proteomes" id="UP000237105">
    <property type="component" value="Unassembled WGS sequence"/>
</dbReference>
<dbReference type="PANTHER" id="PTHR27002">
    <property type="entry name" value="RECEPTOR-LIKE SERINE/THREONINE-PROTEIN KINASE SD1-8"/>
    <property type="match status" value="1"/>
</dbReference>
<dbReference type="CDD" id="cd00028">
    <property type="entry name" value="B_lectin"/>
    <property type="match status" value="1"/>
</dbReference>
<evidence type="ECO:0000256" key="12">
    <source>
        <dbReference type="ARBA" id="ARBA00023136"/>
    </source>
</evidence>
<dbReference type="InterPro" id="IPR011009">
    <property type="entry name" value="Kinase-like_dom_sf"/>
</dbReference>
<evidence type="ECO:0000256" key="3">
    <source>
        <dbReference type="ARBA" id="ARBA00022527"/>
    </source>
</evidence>
<keyword evidence="7" id="KW-0430">Lectin</keyword>
<dbReference type="Pfam" id="PF07714">
    <property type="entry name" value="PK_Tyr_Ser-Thr"/>
    <property type="match status" value="1"/>
</dbReference>
<dbReference type="AlphaFoldDB" id="A0A2P5E4N1"/>
<feature type="signal peptide" evidence="20">
    <location>
        <begin position="1"/>
        <end position="26"/>
    </location>
</feature>
<keyword evidence="8 18" id="KW-0547">Nucleotide-binding</keyword>
<dbReference type="InterPro" id="IPR003609">
    <property type="entry name" value="Pan_app"/>
</dbReference>
<gene>
    <name evidence="24" type="ORF">PanWU01x14_000510</name>
</gene>
<dbReference type="PROSITE" id="PS50927">
    <property type="entry name" value="BULB_LECTIN"/>
    <property type="match status" value="1"/>
</dbReference>
<comment type="caution">
    <text evidence="24">The sequence shown here is derived from an EMBL/GenBank/DDBJ whole genome shotgun (WGS) entry which is preliminary data.</text>
</comment>
<comment type="similarity">
    <text evidence="18">Belongs to the protein kinase superfamily. Ser/Thr protein kinase family.</text>
</comment>
<dbReference type="Pfam" id="PF08276">
    <property type="entry name" value="PAN_2"/>
    <property type="match status" value="1"/>
</dbReference>
<feature type="domain" description="Apple" evidence="23">
    <location>
        <begin position="341"/>
        <end position="425"/>
    </location>
</feature>
<organism evidence="24 25">
    <name type="scientific">Parasponia andersonii</name>
    <name type="common">Sponia andersonii</name>
    <dbReference type="NCBI Taxonomy" id="3476"/>
    <lineage>
        <taxon>Eukaryota</taxon>
        <taxon>Viridiplantae</taxon>
        <taxon>Streptophyta</taxon>
        <taxon>Embryophyta</taxon>
        <taxon>Tracheophyta</taxon>
        <taxon>Spermatophyta</taxon>
        <taxon>Magnoliopsida</taxon>
        <taxon>eudicotyledons</taxon>
        <taxon>Gunneridae</taxon>
        <taxon>Pentapetalae</taxon>
        <taxon>rosids</taxon>
        <taxon>fabids</taxon>
        <taxon>Rosales</taxon>
        <taxon>Cannabaceae</taxon>
        <taxon>Parasponia</taxon>
    </lineage>
</organism>
<evidence type="ECO:0000256" key="20">
    <source>
        <dbReference type="SAM" id="SignalP"/>
    </source>
</evidence>
<evidence type="ECO:0000256" key="5">
    <source>
        <dbReference type="ARBA" id="ARBA00022692"/>
    </source>
</evidence>
<comment type="subcellular location">
    <subcellularLocation>
        <location evidence="1">Cell membrane</location>
        <topology evidence="1">Single-pass type I membrane protein</topology>
    </subcellularLocation>
</comment>
<dbReference type="EMBL" id="JXTB01000001">
    <property type="protein sequence ID" value="PON80495.1"/>
    <property type="molecule type" value="Genomic_DNA"/>
</dbReference>
<dbReference type="PROSITE" id="PS00108">
    <property type="entry name" value="PROTEIN_KINASE_ST"/>
    <property type="match status" value="1"/>
</dbReference>
<dbReference type="Gene3D" id="1.10.510.10">
    <property type="entry name" value="Transferase(Phosphotransferase) domain 1"/>
    <property type="match status" value="1"/>
</dbReference>
<feature type="chain" id="PRO_5015111427" description="Receptor-like serine/threonine-protein kinase" evidence="20">
    <location>
        <begin position="27"/>
        <end position="846"/>
    </location>
</feature>
<keyword evidence="4 18" id="KW-0808">Transferase</keyword>
<dbReference type="GO" id="GO:0004674">
    <property type="term" value="F:protein serine/threonine kinase activity"/>
    <property type="evidence" value="ECO:0007669"/>
    <property type="project" value="UniProtKB-KW"/>
</dbReference>
<evidence type="ECO:0000256" key="2">
    <source>
        <dbReference type="ARBA" id="ARBA00022475"/>
    </source>
</evidence>
<evidence type="ECO:0000256" key="18">
    <source>
        <dbReference type="PIRNR" id="PIRNR000641"/>
    </source>
</evidence>
<evidence type="ECO:0000256" key="16">
    <source>
        <dbReference type="ARBA" id="ARBA00047899"/>
    </source>
</evidence>
<dbReference type="OrthoDB" id="4062651at2759"/>
<dbReference type="PROSITE" id="PS50011">
    <property type="entry name" value="PROTEIN_KINASE_DOM"/>
    <property type="match status" value="1"/>
</dbReference>
<evidence type="ECO:0000256" key="11">
    <source>
        <dbReference type="ARBA" id="ARBA00022989"/>
    </source>
</evidence>
<dbReference type="PROSITE" id="PS50948">
    <property type="entry name" value="PAN"/>
    <property type="match status" value="1"/>
</dbReference>
<dbReference type="FunFam" id="1.10.510.10:FF:000060">
    <property type="entry name" value="G-type lectin S-receptor-like serine/threonine-protein kinase"/>
    <property type="match status" value="1"/>
</dbReference>
<keyword evidence="15" id="KW-0325">Glycoprotein</keyword>
<comment type="catalytic activity">
    <reaction evidence="16 18">
        <text>L-threonyl-[protein] + ATP = O-phospho-L-threonyl-[protein] + ADP + H(+)</text>
        <dbReference type="Rhea" id="RHEA:46608"/>
        <dbReference type="Rhea" id="RHEA-COMP:11060"/>
        <dbReference type="Rhea" id="RHEA-COMP:11605"/>
        <dbReference type="ChEBI" id="CHEBI:15378"/>
        <dbReference type="ChEBI" id="CHEBI:30013"/>
        <dbReference type="ChEBI" id="CHEBI:30616"/>
        <dbReference type="ChEBI" id="CHEBI:61977"/>
        <dbReference type="ChEBI" id="CHEBI:456216"/>
        <dbReference type="EC" id="2.7.11.1"/>
    </reaction>
</comment>
<keyword evidence="5 19" id="KW-0812">Transmembrane</keyword>
<feature type="domain" description="Protein kinase" evidence="21">
    <location>
        <begin position="531"/>
        <end position="817"/>
    </location>
</feature>
<evidence type="ECO:0000256" key="9">
    <source>
        <dbReference type="ARBA" id="ARBA00022777"/>
    </source>
</evidence>
<evidence type="ECO:0000256" key="14">
    <source>
        <dbReference type="ARBA" id="ARBA00023170"/>
    </source>
</evidence>
<dbReference type="GO" id="GO:0005886">
    <property type="term" value="C:plasma membrane"/>
    <property type="evidence" value="ECO:0007669"/>
    <property type="project" value="UniProtKB-SubCell"/>
</dbReference>
<keyword evidence="3 18" id="KW-0723">Serine/threonine-protein kinase</keyword>
<protein>
    <recommendedName>
        <fullName evidence="18">Receptor-like serine/threonine-protein kinase</fullName>
        <ecNumber evidence="18">2.7.11.1</ecNumber>
    </recommendedName>
</protein>
<dbReference type="SUPFAM" id="SSF51110">
    <property type="entry name" value="alpha-D-mannose-specific plant lectins"/>
    <property type="match status" value="1"/>
</dbReference>
<dbReference type="Pfam" id="PF00954">
    <property type="entry name" value="S_locus_glycop"/>
    <property type="match status" value="1"/>
</dbReference>
<evidence type="ECO:0000256" key="8">
    <source>
        <dbReference type="ARBA" id="ARBA00022741"/>
    </source>
</evidence>
<dbReference type="Gene3D" id="3.30.200.20">
    <property type="entry name" value="Phosphorylase Kinase, domain 1"/>
    <property type="match status" value="1"/>
</dbReference>
<dbReference type="CDD" id="cd14066">
    <property type="entry name" value="STKc_IRAK"/>
    <property type="match status" value="1"/>
</dbReference>
<dbReference type="Pfam" id="PF01453">
    <property type="entry name" value="B_lectin"/>
    <property type="match status" value="1"/>
</dbReference>
<keyword evidence="14 24" id="KW-0675">Receptor</keyword>
<feature type="transmembrane region" description="Helical" evidence="19">
    <location>
        <begin position="442"/>
        <end position="466"/>
    </location>
</feature>
<dbReference type="FunFam" id="2.90.10.10:FF:000002">
    <property type="entry name" value="Serine/threonine-protein kinase"/>
    <property type="match status" value="1"/>
</dbReference>
<keyword evidence="25" id="KW-1185">Reference proteome</keyword>
<dbReference type="STRING" id="3476.A0A2P5E4N1"/>
<keyword evidence="12 19" id="KW-0472">Membrane</keyword>
<evidence type="ECO:0000256" key="15">
    <source>
        <dbReference type="ARBA" id="ARBA00023180"/>
    </source>
</evidence>
<feature type="domain" description="Bulb-type lectin" evidence="22">
    <location>
        <begin position="27"/>
        <end position="148"/>
    </location>
</feature>
<dbReference type="InterPro" id="IPR001245">
    <property type="entry name" value="Ser-Thr/Tyr_kinase_cat_dom"/>
</dbReference>
<evidence type="ECO:0000256" key="17">
    <source>
        <dbReference type="ARBA" id="ARBA00048679"/>
    </source>
</evidence>
<dbReference type="SMART" id="SM00473">
    <property type="entry name" value="PAN_AP"/>
    <property type="match status" value="1"/>
</dbReference>
<evidence type="ECO:0000259" key="23">
    <source>
        <dbReference type="PROSITE" id="PS50948"/>
    </source>
</evidence>
<keyword evidence="13" id="KW-1015">Disulfide bond</keyword>
<dbReference type="InterPro" id="IPR000719">
    <property type="entry name" value="Prot_kinase_dom"/>
</dbReference>
<name>A0A2P5E4N1_PARAD</name>
<keyword evidence="6 20" id="KW-0732">Signal</keyword>
<dbReference type="GO" id="GO:0030246">
    <property type="term" value="F:carbohydrate binding"/>
    <property type="evidence" value="ECO:0007669"/>
    <property type="project" value="UniProtKB-KW"/>
</dbReference>
<dbReference type="InterPro" id="IPR001480">
    <property type="entry name" value="Bulb-type_lectin_dom"/>
</dbReference>
<dbReference type="CDD" id="cd01098">
    <property type="entry name" value="PAN_AP_plant"/>
    <property type="match status" value="1"/>
</dbReference>
<keyword evidence="10 18" id="KW-0067">ATP-binding</keyword>
<evidence type="ECO:0000313" key="24">
    <source>
        <dbReference type="EMBL" id="PON80495.1"/>
    </source>
</evidence>
<evidence type="ECO:0000256" key="19">
    <source>
        <dbReference type="SAM" id="Phobius"/>
    </source>
</evidence>
<dbReference type="InterPro" id="IPR024171">
    <property type="entry name" value="SRK-like_kinase"/>
</dbReference>
<dbReference type="Gene3D" id="2.90.10.10">
    <property type="entry name" value="Bulb-type lectin domain"/>
    <property type="match status" value="1"/>
</dbReference>
<dbReference type="InterPro" id="IPR000858">
    <property type="entry name" value="S_locus_glycoprot_dom"/>
</dbReference>
<keyword evidence="2" id="KW-1003">Cell membrane</keyword>
<reference evidence="25" key="1">
    <citation type="submission" date="2016-06" db="EMBL/GenBank/DDBJ databases">
        <title>Parallel loss of symbiosis genes in relatives of nitrogen-fixing non-legume Parasponia.</title>
        <authorList>
            <person name="Van Velzen R."/>
            <person name="Holmer R."/>
            <person name="Bu F."/>
            <person name="Rutten L."/>
            <person name="Van Zeijl A."/>
            <person name="Liu W."/>
            <person name="Santuari L."/>
            <person name="Cao Q."/>
            <person name="Sharma T."/>
            <person name="Shen D."/>
            <person name="Roswanjaya Y."/>
            <person name="Wardhani T."/>
            <person name="Kalhor M.S."/>
            <person name="Jansen J."/>
            <person name="Van den Hoogen J."/>
            <person name="Gungor B."/>
            <person name="Hartog M."/>
            <person name="Hontelez J."/>
            <person name="Verver J."/>
            <person name="Yang W.-C."/>
            <person name="Schijlen E."/>
            <person name="Repin R."/>
            <person name="Schilthuizen M."/>
            <person name="Schranz E."/>
            <person name="Heidstra R."/>
            <person name="Miyata K."/>
            <person name="Fedorova E."/>
            <person name="Kohlen W."/>
            <person name="Bisseling T."/>
            <person name="Smit S."/>
            <person name="Geurts R."/>
        </authorList>
    </citation>
    <scope>NUCLEOTIDE SEQUENCE [LARGE SCALE GENOMIC DNA]</scope>
    <source>
        <strain evidence="25">cv. WU1-14</strain>
    </source>
</reference>
<evidence type="ECO:0000256" key="10">
    <source>
        <dbReference type="ARBA" id="ARBA00022840"/>
    </source>
</evidence>
<evidence type="ECO:0000256" key="13">
    <source>
        <dbReference type="ARBA" id="ARBA00023157"/>
    </source>
</evidence>
<evidence type="ECO:0000259" key="22">
    <source>
        <dbReference type="PROSITE" id="PS50927"/>
    </source>
</evidence>
<dbReference type="EC" id="2.7.11.1" evidence="18"/>
<dbReference type="GO" id="GO:0005524">
    <property type="term" value="F:ATP binding"/>
    <property type="evidence" value="ECO:0007669"/>
    <property type="project" value="UniProtKB-KW"/>
</dbReference>
<evidence type="ECO:0000256" key="1">
    <source>
        <dbReference type="ARBA" id="ARBA00004251"/>
    </source>
</evidence>
<dbReference type="InterPro" id="IPR008271">
    <property type="entry name" value="Ser/Thr_kinase_AS"/>
</dbReference>
<dbReference type="PANTHER" id="PTHR27002:SF1110">
    <property type="entry name" value="RECEPTOR-LIKE SERINE_THREONINE-PROTEIN KINASE"/>
    <property type="match status" value="1"/>
</dbReference>
<dbReference type="SMART" id="SM00220">
    <property type="entry name" value="S_TKc"/>
    <property type="match status" value="1"/>
</dbReference>
<sequence>MESKVNPRFMPFLILQLILMTHICLGADTIFANQSLSGAQTIVSAGGVYALGFFKPGTSSNYYVGIWYHRVLKQTVVWVANREKPVSDRFSSELKISDGNLVLFNESKLPIWSTNLSSTSSPVHAVLLDNGNLVLNDGSNSSKPLWQSFDNPTDTFLPGSKIGYNKVTKTHQLLTSWKNSEDPSPGPFTLQLEESDKSYIIAWNRTSQYWTSGAWNRRIFSLIPEMRLDYIYDFSFVDNDNESYFTYSVKNTSTTISRCVLGPSGQIKQLNYLPAVNKWTLFWAQPRQQCEVYPFCGVYGSCAEFSLPFCRCLMGFEPKSQSDWDLEDYSSGCKRRTKLQCGNESLTNGQGDRFLKMPSMSLPENKQSLRVGSTAECESSCLSKCSCTAYAYDDNGCSIWTGDLLNMKQLAANDEIGTTLFVRLAASEFQNHPKGFPHNRKLYIILFGIIAAAVVSSCIACSVYYLRRKNMVKKQGNRRSNIQGYQQLSLYKSERQITDFILSGQLKEDGKKGINVPFVALESILAATDNFSEANKLGQGGFGPVYKGKFPGGQEIAIKRLSSGSGQGLQEFKNEVLLIAKLQHRNLVRLLGYCVEENEQMLLYEFMSNKSLDLFIFDQKLSALLNWEIRLNIVMGIARGLLYLHHDSRLTIIHRDLKTSNVLLDEEMNPKISDFGLARIFGGKQTEASTNKIVGTYGYMSPEYALDGLFSIKSDVFSFGVVTLEIITGKRNTGLYQSEQALSLIGYVWKLWKENSALDLMEATLSETCTADEFLRCINVGLLCVQEDPNDRPTMSNALVMLRSETGSLPSPKQPAFIVKRSLSCLAASAKPLSNNGLTNTLSEGR</sequence>
<dbReference type="GO" id="GO:0048544">
    <property type="term" value="P:recognition of pollen"/>
    <property type="evidence" value="ECO:0007669"/>
    <property type="project" value="InterPro"/>
</dbReference>
<evidence type="ECO:0000256" key="6">
    <source>
        <dbReference type="ARBA" id="ARBA00022729"/>
    </source>
</evidence>
<evidence type="ECO:0000313" key="25">
    <source>
        <dbReference type="Proteomes" id="UP000237105"/>
    </source>
</evidence>
<proteinExistence type="inferred from homology"/>